<accession>A0A8J3B659</accession>
<dbReference type="EMBL" id="BMQB01000003">
    <property type="protein sequence ID" value="GGJ87013.1"/>
    <property type="molecule type" value="Genomic_DNA"/>
</dbReference>
<reference evidence="1" key="1">
    <citation type="journal article" date="2014" name="Int. J. Syst. Evol. Microbiol.">
        <title>Complete genome sequence of Corynebacterium casei LMG S-19264T (=DSM 44701T), isolated from a smear-ripened cheese.</title>
        <authorList>
            <consortium name="US DOE Joint Genome Institute (JGI-PGF)"/>
            <person name="Walter F."/>
            <person name="Albersmeier A."/>
            <person name="Kalinowski J."/>
            <person name="Ruckert C."/>
        </authorList>
    </citation>
    <scope>NUCLEOTIDE SEQUENCE</scope>
    <source>
        <strain evidence="1">JCM 3090</strain>
    </source>
</reference>
<evidence type="ECO:0000313" key="2">
    <source>
        <dbReference type="Proteomes" id="UP000649739"/>
    </source>
</evidence>
<protein>
    <submittedName>
        <fullName evidence="1">Uncharacterized protein</fullName>
    </submittedName>
</protein>
<gene>
    <name evidence="1" type="ORF">GCM10010123_15760</name>
</gene>
<organism evidence="1 2">
    <name type="scientific">Pilimelia anulata</name>
    <dbReference type="NCBI Taxonomy" id="53371"/>
    <lineage>
        <taxon>Bacteria</taxon>
        <taxon>Bacillati</taxon>
        <taxon>Actinomycetota</taxon>
        <taxon>Actinomycetes</taxon>
        <taxon>Micromonosporales</taxon>
        <taxon>Micromonosporaceae</taxon>
        <taxon>Pilimelia</taxon>
    </lineage>
</organism>
<dbReference type="Proteomes" id="UP000649739">
    <property type="component" value="Unassembled WGS sequence"/>
</dbReference>
<dbReference type="RefSeq" id="WP_189169423.1">
    <property type="nucleotide sequence ID" value="NZ_BMQB01000003.1"/>
</dbReference>
<sequence>MIVTLEPPRLNPLSYARPPHPAQEGPTMVVRILGDPLPLRGVAELLPPGWRLRLATDLRFLRKGEIVVASRAPAGLVGRIRAELPAEHRLVAVVGRRATGEDIADALTAGADACVRTGSPQLLAAQLVACHRRRVMTLVPSPAGAGGPAARGGRPGVRR</sequence>
<reference evidence="1" key="2">
    <citation type="submission" date="2020-09" db="EMBL/GenBank/DDBJ databases">
        <authorList>
            <person name="Sun Q."/>
            <person name="Ohkuma M."/>
        </authorList>
    </citation>
    <scope>NUCLEOTIDE SEQUENCE</scope>
    <source>
        <strain evidence="1">JCM 3090</strain>
    </source>
</reference>
<proteinExistence type="predicted"/>
<comment type="caution">
    <text evidence="1">The sequence shown here is derived from an EMBL/GenBank/DDBJ whole genome shotgun (WGS) entry which is preliminary data.</text>
</comment>
<name>A0A8J3B659_9ACTN</name>
<dbReference type="AlphaFoldDB" id="A0A8J3B659"/>
<evidence type="ECO:0000313" key="1">
    <source>
        <dbReference type="EMBL" id="GGJ87013.1"/>
    </source>
</evidence>
<keyword evidence="2" id="KW-1185">Reference proteome</keyword>